<dbReference type="CDD" id="cd22060">
    <property type="entry name" value="WH2_MTSS1"/>
    <property type="match status" value="1"/>
</dbReference>
<evidence type="ECO:0000313" key="9">
    <source>
        <dbReference type="Ensembl" id="ENSMMSP00000022448.1"/>
    </source>
</evidence>
<evidence type="ECO:0000256" key="3">
    <source>
        <dbReference type="ARBA" id="ARBA00022553"/>
    </source>
</evidence>
<dbReference type="PANTHER" id="PTHR15708">
    <property type="entry name" value="ACTIN BUNDLING/MISSING IN METASTASIS-RELATED"/>
    <property type="match status" value="1"/>
</dbReference>
<evidence type="ECO:0000256" key="2">
    <source>
        <dbReference type="ARBA" id="ARBA00022490"/>
    </source>
</evidence>
<dbReference type="GO" id="GO:0030031">
    <property type="term" value="P:cell projection assembly"/>
    <property type="evidence" value="ECO:0007669"/>
    <property type="project" value="TreeGrafter"/>
</dbReference>
<dbReference type="InterPro" id="IPR013606">
    <property type="entry name" value="I-BAR_dom"/>
</dbReference>
<dbReference type="GO" id="GO:0009898">
    <property type="term" value="C:cytoplasmic side of plasma membrane"/>
    <property type="evidence" value="ECO:0007669"/>
    <property type="project" value="TreeGrafter"/>
</dbReference>
<dbReference type="Ensembl" id="ENSMMST00000024851.1">
    <property type="protein sequence ID" value="ENSMMSP00000022448.1"/>
    <property type="gene ID" value="ENSMMSG00000016927.1"/>
</dbReference>
<dbReference type="GO" id="GO:0007009">
    <property type="term" value="P:plasma membrane organization"/>
    <property type="evidence" value="ECO:0007669"/>
    <property type="project" value="InterPro"/>
</dbReference>
<evidence type="ECO:0000256" key="6">
    <source>
        <dbReference type="ARBA" id="ARBA00061293"/>
    </source>
</evidence>
<feature type="compositionally biased region" description="Low complexity" evidence="7">
    <location>
        <begin position="522"/>
        <end position="535"/>
    </location>
</feature>
<reference evidence="9" key="2">
    <citation type="submission" date="2025-09" db="UniProtKB">
        <authorList>
            <consortium name="Ensembl"/>
        </authorList>
    </citation>
    <scope>IDENTIFICATION</scope>
</reference>
<comment type="similarity">
    <text evidence="6">Belongs to the MTSS family.</text>
</comment>
<evidence type="ECO:0000256" key="5">
    <source>
        <dbReference type="ARBA" id="ARBA00023203"/>
    </source>
</evidence>
<feature type="compositionally biased region" description="Polar residues" evidence="7">
    <location>
        <begin position="367"/>
        <end position="377"/>
    </location>
</feature>
<feature type="compositionally biased region" description="Pro residues" evidence="7">
    <location>
        <begin position="758"/>
        <end position="768"/>
    </location>
</feature>
<name>A0A8C6E7F0_MOSMO</name>
<dbReference type="FunFam" id="1.20.1270.60:FF:000010">
    <property type="entry name" value="Metastasis suppressor 1, isoform CRA_e"/>
    <property type="match status" value="1"/>
</dbReference>
<dbReference type="Pfam" id="PF08397">
    <property type="entry name" value="IMD"/>
    <property type="match status" value="1"/>
</dbReference>
<evidence type="ECO:0000313" key="10">
    <source>
        <dbReference type="Proteomes" id="UP000694544"/>
    </source>
</evidence>
<dbReference type="GO" id="GO:0005543">
    <property type="term" value="F:phospholipid binding"/>
    <property type="evidence" value="ECO:0007669"/>
    <property type="project" value="TreeGrafter"/>
</dbReference>
<feature type="region of interest" description="Disordered" evidence="7">
    <location>
        <begin position="513"/>
        <end position="578"/>
    </location>
</feature>
<dbReference type="Gene3D" id="1.20.1270.60">
    <property type="entry name" value="Arfaptin homology (AH) domain/BAR domain"/>
    <property type="match status" value="1"/>
</dbReference>
<dbReference type="GO" id="GO:0003779">
    <property type="term" value="F:actin binding"/>
    <property type="evidence" value="ECO:0007669"/>
    <property type="project" value="UniProtKB-KW"/>
</dbReference>
<dbReference type="InterPro" id="IPR003124">
    <property type="entry name" value="WH2_dom"/>
</dbReference>
<feature type="compositionally biased region" description="Gly residues" evidence="7">
    <location>
        <begin position="408"/>
        <end position="418"/>
    </location>
</feature>
<feature type="compositionally biased region" description="Low complexity" evidence="7">
    <location>
        <begin position="256"/>
        <end position="295"/>
    </location>
</feature>
<protein>
    <submittedName>
        <fullName evidence="9">MTSS I-BAR domain containing 2</fullName>
    </submittedName>
</protein>
<accession>A0A8C6E7F0</accession>
<organism evidence="9 10">
    <name type="scientific">Moschus moschiferus</name>
    <name type="common">Siberian musk deer</name>
    <name type="synonym">Moschus sibiricus</name>
    <dbReference type="NCBI Taxonomy" id="68415"/>
    <lineage>
        <taxon>Eukaryota</taxon>
        <taxon>Metazoa</taxon>
        <taxon>Chordata</taxon>
        <taxon>Craniata</taxon>
        <taxon>Vertebrata</taxon>
        <taxon>Euteleostomi</taxon>
        <taxon>Mammalia</taxon>
        <taxon>Eutheria</taxon>
        <taxon>Laurasiatheria</taxon>
        <taxon>Artiodactyla</taxon>
        <taxon>Ruminantia</taxon>
        <taxon>Pecora</taxon>
        <taxon>Moschidae</taxon>
        <taxon>Moschus</taxon>
    </lineage>
</organism>
<feature type="domain" description="IMD" evidence="8">
    <location>
        <begin position="1"/>
        <end position="252"/>
    </location>
</feature>
<feature type="region of interest" description="Disordered" evidence="7">
    <location>
        <begin position="688"/>
        <end position="717"/>
    </location>
</feature>
<dbReference type="GO" id="GO:0005737">
    <property type="term" value="C:cytoplasm"/>
    <property type="evidence" value="ECO:0007669"/>
    <property type="project" value="UniProtKB-SubCell"/>
</dbReference>
<feature type="compositionally biased region" description="Polar residues" evidence="7">
    <location>
        <begin position="536"/>
        <end position="548"/>
    </location>
</feature>
<dbReference type="InterPro" id="IPR030127">
    <property type="entry name" value="MTSS1/MTSS2"/>
</dbReference>
<dbReference type="PROSITE" id="PS51338">
    <property type="entry name" value="IMD"/>
    <property type="match status" value="1"/>
</dbReference>
<evidence type="ECO:0000256" key="1">
    <source>
        <dbReference type="ARBA" id="ARBA00004496"/>
    </source>
</evidence>
<dbReference type="CDD" id="cd07643">
    <property type="entry name" value="I-BAR_IMD_MIM"/>
    <property type="match status" value="1"/>
</dbReference>
<dbReference type="GO" id="GO:0036120">
    <property type="term" value="P:cellular response to platelet-derived growth factor stimulus"/>
    <property type="evidence" value="ECO:0007669"/>
    <property type="project" value="Ensembl"/>
</dbReference>
<feature type="compositionally biased region" description="Low complexity" evidence="7">
    <location>
        <begin position="748"/>
        <end position="757"/>
    </location>
</feature>
<dbReference type="SUPFAM" id="SSF103657">
    <property type="entry name" value="BAR/IMD domain-like"/>
    <property type="match status" value="1"/>
</dbReference>
<dbReference type="Proteomes" id="UP000694544">
    <property type="component" value="Unplaced"/>
</dbReference>
<dbReference type="GO" id="GO:0015629">
    <property type="term" value="C:actin cytoskeleton"/>
    <property type="evidence" value="ECO:0007669"/>
    <property type="project" value="TreeGrafter"/>
</dbReference>
<feature type="region of interest" description="Disordered" evidence="7">
    <location>
        <begin position="316"/>
        <end position="455"/>
    </location>
</feature>
<keyword evidence="4" id="KW-0175">Coiled coil</keyword>
<feature type="region of interest" description="Disordered" evidence="7">
    <location>
        <begin position="591"/>
        <end position="654"/>
    </location>
</feature>
<gene>
    <name evidence="9" type="primary">MTSS2</name>
</gene>
<feature type="compositionally biased region" description="Basic and acidic residues" evidence="7">
    <location>
        <begin position="396"/>
        <end position="405"/>
    </location>
</feature>
<feature type="compositionally biased region" description="Low complexity" evidence="7">
    <location>
        <begin position="348"/>
        <end position="366"/>
    </location>
</feature>
<dbReference type="InterPro" id="IPR027267">
    <property type="entry name" value="AH/BAR_dom_sf"/>
</dbReference>
<reference evidence="9" key="1">
    <citation type="submission" date="2025-08" db="UniProtKB">
        <authorList>
            <consortium name="Ensembl"/>
        </authorList>
    </citation>
    <scope>IDENTIFICATION</scope>
</reference>
<dbReference type="Pfam" id="PF02205">
    <property type="entry name" value="WH2"/>
    <property type="match status" value="1"/>
</dbReference>
<keyword evidence="3" id="KW-0597">Phosphoprotein</keyword>
<proteinExistence type="inferred from homology"/>
<dbReference type="PANTHER" id="PTHR15708:SF8">
    <property type="entry name" value="PROTEIN MTSS 2"/>
    <property type="match status" value="1"/>
</dbReference>
<sequence>METAEKECGALGGLFQAIVNDMKSSYPIWEDFNSKATKLHSQLRTTVLAAVAFLDAFQKVADMATNTRGATRDIGSALTRMCMRHRSIETKLRQFTNALLESLINPLQERIEDWKKSANQLDKDHAKEYKRARHEIKKKSSDTLKLQKKARKELLGKGDLQPQLDSALQDVNDMYLLLEETEKQAVRRALIEERGRFCTFITFLQPVVNGELTMLGEITHLQGIIDDLVVLTAEPHKLPPASEQVITDLKGSDYSWSYQTPPSSPSSSSSRKSSMCSAPSGGSSAKGSGAPWPGGTQTCSPGPACRYRGLAQPAPTARLSSVSSHDSGFVSQDATYSKPPSPMPSDITSQKSSSSASSEASETCQSVSECSSPTSDWTKAGPHEQPAGPALQRRKDRAELLRDPEPGPAGGGAPGPGGEDAPRPRMSPATIAAKVRAAPGTAGWGPPLSQASSEARRVVTGPAWATCGDCLPGQAEREAGARLQLAVFPPQHGEEVSPAASDLAMVLTRGLSLEHQKSSRDSLQYSSGYSTQTTTPSCSEDTIPSQGSDYDCYSVNGDADGEGPPEFDKSSTIPRNSNIAQNYRRLIQTKRPASTAGLPTASGAPPGVATIRRTPSTKPTVRRALSSAGPIPIRPPIVPVKTPTVPDSPSYAGPTRAGSEECVFYAVEAAAALAPDLAKASPKRLSLPNTAWGSPSPEAAGYAGLAAQDDEEQQQQLAANRHSLVEKLGELVAGAHALAEGQFPFPSALSAAPAEETPAPPPAAPGEPPAEDMLVAIRRGVRLRRTVTNDRSAPRIL</sequence>
<comment type="subcellular location">
    <subcellularLocation>
        <location evidence="1">Cytoplasm</location>
    </subcellularLocation>
</comment>
<keyword evidence="5" id="KW-0009">Actin-binding</keyword>
<evidence type="ECO:0000259" key="8">
    <source>
        <dbReference type="PROSITE" id="PS51338"/>
    </source>
</evidence>
<evidence type="ECO:0000256" key="4">
    <source>
        <dbReference type="ARBA" id="ARBA00023054"/>
    </source>
</evidence>
<dbReference type="GeneTree" id="ENSGT00950000183156"/>
<evidence type="ECO:0000256" key="7">
    <source>
        <dbReference type="SAM" id="MobiDB-lite"/>
    </source>
</evidence>
<dbReference type="AlphaFoldDB" id="A0A8C6E7F0"/>
<dbReference type="GO" id="GO:0032587">
    <property type="term" value="C:ruffle membrane"/>
    <property type="evidence" value="ECO:0007669"/>
    <property type="project" value="Ensembl"/>
</dbReference>
<keyword evidence="10" id="KW-1185">Reference proteome</keyword>
<dbReference type="GO" id="GO:0005096">
    <property type="term" value="F:GTPase activator activity"/>
    <property type="evidence" value="ECO:0007669"/>
    <property type="project" value="Ensembl"/>
</dbReference>
<dbReference type="GO" id="GO:0031267">
    <property type="term" value="F:small GTPase binding"/>
    <property type="evidence" value="ECO:0007669"/>
    <property type="project" value="Ensembl"/>
</dbReference>
<feature type="region of interest" description="Disordered" evidence="7">
    <location>
        <begin position="748"/>
        <end position="772"/>
    </location>
</feature>
<feature type="region of interest" description="Disordered" evidence="7">
    <location>
        <begin position="256"/>
        <end position="297"/>
    </location>
</feature>
<feature type="compositionally biased region" description="Low complexity" evidence="7">
    <location>
        <begin position="320"/>
        <end position="331"/>
    </location>
</feature>
<keyword evidence="2" id="KW-0963">Cytoplasm</keyword>